<evidence type="ECO:0000313" key="3">
    <source>
        <dbReference type="Proteomes" id="UP000182975"/>
    </source>
</evidence>
<dbReference type="Gene3D" id="1.10.3210.10">
    <property type="entry name" value="Hypothetical protein af1432"/>
    <property type="match status" value="1"/>
</dbReference>
<reference evidence="3" key="1">
    <citation type="submission" date="2016-10" db="EMBL/GenBank/DDBJ databases">
        <authorList>
            <person name="Varghese N."/>
        </authorList>
    </citation>
    <scope>NUCLEOTIDE SEQUENCE [LARGE SCALE GENOMIC DNA]</scope>
    <source>
        <strain evidence="3">DSM 21843</strain>
    </source>
</reference>
<dbReference type="AlphaFoldDB" id="A0A172RZU4"/>
<dbReference type="RefSeq" id="WP_066664304.1">
    <property type="nucleotide sequence ID" value="NZ_CP011402.1"/>
</dbReference>
<dbReference type="InterPro" id="IPR003607">
    <property type="entry name" value="HD/PDEase_dom"/>
</dbReference>
<dbReference type="Proteomes" id="UP000182975">
    <property type="component" value="Unassembled WGS sequence"/>
</dbReference>
<dbReference type="KEGG" id="ddt:AAY81_09275"/>
<dbReference type="SUPFAM" id="SSF109604">
    <property type="entry name" value="HD-domain/PDEase-like"/>
    <property type="match status" value="1"/>
</dbReference>
<organism evidence="2 3">
    <name type="scientific">Denitrobacterium detoxificans</name>
    <dbReference type="NCBI Taxonomy" id="79604"/>
    <lineage>
        <taxon>Bacteria</taxon>
        <taxon>Bacillati</taxon>
        <taxon>Actinomycetota</taxon>
        <taxon>Coriobacteriia</taxon>
        <taxon>Eggerthellales</taxon>
        <taxon>Eggerthellaceae</taxon>
        <taxon>Denitrobacterium</taxon>
    </lineage>
</organism>
<dbReference type="OrthoDB" id="360187at2"/>
<dbReference type="Pfam" id="PF01966">
    <property type="entry name" value="HD"/>
    <property type="match status" value="1"/>
</dbReference>
<feature type="domain" description="HD/PDEase" evidence="1">
    <location>
        <begin position="34"/>
        <end position="151"/>
    </location>
</feature>
<dbReference type="STRING" id="79604.AAY81_09275"/>
<evidence type="ECO:0000313" key="2">
    <source>
        <dbReference type="EMBL" id="SEO37995.1"/>
    </source>
</evidence>
<evidence type="ECO:0000259" key="1">
    <source>
        <dbReference type="SMART" id="SM00471"/>
    </source>
</evidence>
<proteinExistence type="predicted"/>
<gene>
    <name evidence="2" type="ORF">SAMN02910314_00052</name>
</gene>
<dbReference type="PATRIC" id="fig|79604.3.peg.1862"/>
<sequence>MKLSADEIRELDALLEPLYADEQVQSMNDFVQHGAVSTYAHCRNVTDASFWINRHLGFHADEPTLVTAALLHDFYLYDWHGSGWRHSYRHPLCASRNAQARFGISERTASAIESHMWPIGITRPPRTREALVLCIADKYCALLETLLLRKEAKSLCR</sequence>
<protein>
    <recommendedName>
        <fullName evidence="1">HD/PDEase domain-containing protein</fullName>
    </recommendedName>
</protein>
<dbReference type="InterPro" id="IPR006674">
    <property type="entry name" value="HD_domain"/>
</dbReference>
<name>A0A172RZU4_9ACTN</name>
<keyword evidence="3" id="KW-1185">Reference proteome</keyword>
<accession>A0A172RZU4</accession>
<dbReference type="EMBL" id="FOEC01000001">
    <property type="protein sequence ID" value="SEO37995.1"/>
    <property type="molecule type" value="Genomic_DNA"/>
</dbReference>
<dbReference type="CDD" id="cd00077">
    <property type="entry name" value="HDc"/>
    <property type="match status" value="1"/>
</dbReference>
<dbReference type="SMART" id="SM00471">
    <property type="entry name" value="HDc"/>
    <property type="match status" value="1"/>
</dbReference>